<dbReference type="Proteomes" id="UP000283063">
    <property type="component" value="Chromosome"/>
</dbReference>
<dbReference type="RefSeq" id="WP_127749910.1">
    <property type="nucleotide sequence ID" value="NZ_CP033219.1"/>
</dbReference>
<dbReference type="OrthoDB" id="7876121at2"/>
<feature type="compositionally biased region" description="Basic and acidic residues" evidence="1">
    <location>
        <begin position="125"/>
        <end position="134"/>
    </location>
</feature>
<keyword evidence="2" id="KW-0732">Signal</keyword>
<protein>
    <recommendedName>
        <fullName evidence="5">UrcA family protein</fullName>
    </recommendedName>
</protein>
<evidence type="ECO:0008006" key="5">
    <source>
        <dbReference type="Google" id="ProtNLM"/>
    </source>
</evidence>
<evidence type="ECO:0000256" key="1">
    <source>
        <dbReference type="SAM" id="MobiDB-lite"/>
    </source>
</evidence>
<dbReference type="EMBL" id="CP033219">
    <property type="protein sequence ID" value="AZV79357.1"/>
    <property type="molecule type" value="Genomic_DNA"/>
</dbReference>
<gene>
    <name evidence="3" type="ORF">EBB79_16720</name>
</gene>
<keyword evidence="4" id="KW-1185">Reference proteome</keyword>
<accession>A0A3T0N5S4</accession>
<organism evidence="3 4">
    <name type="scientific">Parasedimentitalea marina</name>
    <dbReference type="NCBI Taxonomy" id="2483033"/>
    <lineage>
        <taxon>Bacteria</taxon>
        <taxon>Pseudomonadati</taxon>
        <taxon>Pseudomonadota</taxon>
        <taxon>Alphaproteobacteria</taxon>
        <taxon>Rhodobacterales</taxon>
        <taxon>Paracoccaceae</taxon>
        <taxon>Parasedimentitalea</taxon>
    </lineage>
</organism>
<feature type="chain" id="PRO_5019379693" description="UrcA family protein" evidence="2">
    <location>
        <begin position="26"/>
        <end position="193"/>
    </location>
</feature>
<feature type="region of interest" description="Disordered" evidence="1">
    <location>
        <begin position="110"/>
        <end position="137"/>
    </location>
</feature>
<reference evidence="3 4" key="1">
    <citation type="submission" date="2018-10" db="EMBL/GenBank/DDBJ databases">
        <title>Parasedimentitalea marina sp. nov., a psychrophilic bacterium isolated from deep seawater of the New Britain Trench.</title>
        <authorList>
            <person name="Cao J."/>
        </authorList>
    </citation>
    <scope>NUCLEOTIDE SEQUENCE [LARGE SCALE GENOMIC DNA]</scope>
    <source>
        <strain evidence="3 4">W43</strain>
    </source>
</reference>
<proteinExistence type="predicted"/>
<dbReference type="AlphaFoldDB" id="A0A3T0N5S4"/>
<dbReference type="KEGG" id="sedi:EBB79_16720"/>
<evidence type="ECO:0000313" key="4">
    <source>
        <dbReference type="Proteomes" id="UP000283063"/>
    </source>
</evidence>
<sequence>MMRWFQLPALALVVSTGTVPAGAWAQVSVSVFYKVIVPAGDFGSTSFTRSLVSSLTSVKAFCGGLDKAAYRVDCLAERLQVVSDGIPQDSDYDEVRQLLSTASADIAQLAHDNRDRNLPKAPASRRGDSTDRTTRPLTPISNAAQAEVGQRAIAILEQAQTQLLRSSTGSKSRSIQYAQIAQAIDSTKVLLRS</sequence>
<evidence type="ECO:0000256" key="2">
    <source>
        <dbReference type="SAM" id="SignalP"/>
    </source>
</evidence>
<feature type="signal peptide" evidence="2">
    <location>
        <begin position="1"/>
        <end position="25"/>
    </location>
</feature>
<evidence type="ECO:0000313" key="3">
    <source>
        <dbReference type="EMBL" id="AZV79357.1"/>
    </source>
</evidence>
<name>A0A3T0N5S4_9RHOB</name>